<name>A0A9N9I3A3_9GLOM</name>
<dbReference type="InterPro" id="IPR036388">
    <property type="entry name" value="WH-like_DNA-bd_sf"/>
</dbReference>
<dbReference type="EMBL" id="CAJVPS010024877">
    <property type="protein sequence ID" value="CAG8717529.1"/>
    <property type="molecule type" value="Genomic_DNA"/>
</dbReference>
<protein>
    <submittedName>
        <fullName evidence="1">2008_t:CDS:1</fullName>
    </submittedName>
</protein>
<sequence>MHKRDLSDFEQGMIVELHLAGKSERDIGKIVKVGKTTAHDVISAYNEDGKTTVVPRT</sequence>
<comment type="caution">
    <text evidence="1">The sequence shown here is derived from an EMBL/GenBank/DDBJ whole genome shotgun (WGS) entry which is preliminary data.</text>
</comment>
<accession>A0A9N9I3A3</accession>
<evidence type="ECO:0000313" key="2">
    <source>
        <dbReference type="Proteomes" id="UP000789508"/>
    </source>
</evidence>
<keyword evidence="2" id="KW-1185">Reference proteome</keyword>
<organism evidence="1 2">
    <name type="scientific">Ambispora leptoticha</name>
    <dbReference type="NCBI Taxonomy" id="144679"/>
    <lineage>
        <taxon>Eukaryota</taxon>
        <taxon>Fungi</taxon>
        <taxon>Fungi incertae sedis</taxon>
        <taxon>Mucoromycota</taxon>
        <taxon>Glomeromycotina</taxon>
        <taxon>Glomeromycetes</taxon>
        <taxon>Archaeosporales</taxon>
        <taxon>Ambisporaceae</taxon>
        <taxon>Ambispora</taxon>
    </lineage>
</organism>
<gene>
    <name evidence="1" type="ORF">ALEPTO_LOCUS12132</name>
</gene>
<evidence type="ECO:0000313" key="1">
    <source>
        <dbReference type="EMBL" id="CAG8717529.1"/>
    </source>
</evidence>
<feature type="non-terminal residue" evidence="1">
    <location>
        <position position="57"/>
    </location>
</feature>
<dbReference type="OrthoDB" id="2351036at2759"/>
<reference evidence="1" key="1">
    <citation type="submission" date="2021-06" db="EMBL/GenBank/DDBJ databases">
        <authorList>
            <person name="Kallberg Y."/>
            <person name="Tangrot J."/>
            <person name="Rosling A."/>
        </authorList>
    </citation>
    <scope>NUCLEOTIDE SEQUENCE</scope>
    <source>
        <strain evidence="1">FL130A</strain>
    </source>
</reference>
<dbReference type="Proteomes" id="UP000789508">
    <property type="component" value="Unassembled WGS sequence"/>
</dbReference>
<dbReference type="Gene3D" id="1.10.10.10">
    <property type="entry name" value="Winged helix-like DNA-binding domain superfamily/Winged helix DNA-binding domain"/>
    <property type="match status" value="1"/>
</dbReference>
<proteinExistence type="predicted"/>
<dbReference type="AlphaFoldDB" id="A0A9N9I3A3"/>